<sequence length="421" mass="46194">MTRQQVLALTGAAVIALTPGVLTAQDFLGGLVDRAKQEAERKAREAVKPKPAPQTQNLPVVADGETLADIDAIVAKGGRLSGSMEKEPDLHTRLYSWSDGLETRGNAGPAELKTNISHTPARVKWIDRFEQWLHASYTPLGGLPQAFRTIDPYKAGMKEYRPVAYGLGVIIQHPTMKNGKLTRSPIPSESGINIYANGLVGADGAWEFNTPDSFYFTMYVDPDGTWVDPKIRAEHIAEIAAVRRAVGPDAVVYVNTGRIVVVLGTNGRLPVVPVSIGEALDIAEAGFRRMQVTDPSDPATFSARMTDVARMRQRHAGELDKPARVRNMQYLSGSFASGWDVFGDGDRGVLYPLYKIDPAVYARAAKGDPQWITITFPRIADYSPPRDVAIYKAMTQRFNYGYVKEVLRDPAKAALPYRPLN</sequence>
<protein>
    <submittedName>
        <fullName evidence="1">Uncharacterized protein</fullName>
    </submittedName>
</protein>
<evidence type="ECO:0000313" key="2">
    <source>
        <dbReference type="Proteomes" id="UP001214854"/>
    </source>
</evidence>
<organism evidence="1 2">
    <name type="scientific">Asticcacaulis aquaticus</name>
    <dbReference type="NCBI Taxonomy" id="2984212"/>
    <lineage>
        <taxon>Bacteria</taxon>
        <taxon>Pseudomonadati</taxon>
        <taxon>Pseudomonadota</taxon>
        <taxon>Alphaproteobacteria</taxon>
        <taxon>Caulobacterales</taxon>
        <taxon>Caulobacteraceae</taxon>
        <taxon>Asticcacaulis</taxon>
    </lineage>
</organism>
<name>A0ABT5HVY2_9CAUL</name>
<proteinExistence type="predicted"/>
<reference evidence="1 2" key="1">
    <citation type="submission" date="2023-01" db="EMBL/GenBank/DDBJ databases">
        <title>Novel species of the genus Asticcacaulis isolated from rivers.</title>
        <authorList>
            <person name="Lu H."/>
        </authorList>
    </citation>
    <scope>NUCLEOTIDE SEQUENCE [LARGE SCALE GENOMIC DNA]</scope>
    <source>
        <strain evidence="1 2">BYS171W</strain>
    </source>
</reference>
<dbReference type="Proteomes" id="UP001214854">
    <property type="component" value="Unassembled WGS sequence"/>
</dbReference>
<dbReference type="EMBL" id="JAQQKX010000010">
    <property type="protein sequence ID" value="MDC7684199.1"/>
    <property type="molecule type" value="Genomic_DNA"/>
</dbReference>
<keyword evidence="2" id="KW-1185">Reference proteome</keyword>
<comment type="caution">
    <text evidence="1">The sequence shown here is derived from an EMBL/GenBank/DDBJ whole genome shotgun (WGS) entry which is preliminary data.</text>
</comment>
<dbReference type="RefSeq" id="WP_272748653.1">
    <property type="nucleotide sequence ID" value="NZ_JAQQKX010000010.1"/>
</dbReference>
<accession>A0ABT5HVY2</accession>
<gene>
    <name evidence="1" type="ORF">PQU92_12985</name>
</gene>
<evidence type="ECO:0000313" key="1">
    <source>
        <dbReference type="EMBL" id="MDC7684199.1"/>
    </source>
</evidence>